<dbReference type="InterPro" id="IPR006612">
    <property type="entry name" value="THAP_Znf"/>
</dbReference>
<keyword evidence="3 6" id="KW-0863">Zinc-finger</keyword>
<protein>
    <submittedName>
        <fullName evidence="9">Uncharacterized LOC103391988</fullName>
    </submittedName>
</protein>
<dbReference type="InterPro" id="IPR027805">
    <property type="entry name" value="Transposase_HTH_dom"/>
</dbReference>
<feature type="compositionally biased region" description="Acidic residues" evidence="7">
    <location>
        <begin position="145"/>
        <end position="154"/>
    </location>
</feature>
<dbReference type="GeneTree" id="ENSGT00940000164249"/>
<accession>A0A3P8VIL8</accession>
<dbReference type="Pfam" id="PF13359">
    <property type="entry name" value="DDE_Tnp_4"/>
    <property type="match status" value="1"/>
</dbReference>
<dbReference type="AlphaFoldDB" id="A0A3P8VIL8"/>
<reference evidence="9" key="2">
    <citation type="submission" date="2025-08" db="UniProtKB">
        <authorList>
            <consortium name="Ensembl"/>
        </authorList>
    </citation>
    <scope>IDENTIFICATION</scope>
</reference>
<dbReference type="Ensembl" id="ENSCSET00000014344.1">
    <property type="protein sequence ID" value="ENSCSEP00000014177.1"/>
    <property type="gene ID" value="ENSCSEG00000009120.1"/>
</dbReference>
<dbReference type="InParanoid" id="A0A3P8VIL8"/>
<evidence type="ECO:0000313" key="10">
    <source>
        <dbReference type="Proteomes" id="UP000265120"/>
    </source>
</evidence>
<reference evidence="9" key="3">
    <citation type="submission" date="2025-09" db="UniProtKB">
        <authorList>
            <consortium name="Ensembl"/>
        </authorList>
    </citation>
    <scope>IDENTIFICATION</scope>
</reference>
<feature type="compositionally biased region" description="Basic and acidic residues" evidence="7">
    <location>
        <begin position="123"/>
        <end position="133"/>
    </location>
</feature>
<dbReference type="PANTHER" id="PTHR23080">
    <property type="entry name" value="THAP DOMAIN PROTEIN"/>
    <property type="match status" value="1"/>
</dbReference>
<evidence type="ECO:0000256" key="3">
    <source>
        <dbReference type="ARBA" id="ARBA00022771"/>
    </source>
</evidence>
<keyword evidence="10" id="KW-1185">Reference proteome</keyword>
<comment type="cofactor">
    <cofactor evidence="1">
        <name>a divalent metal cation</name>
        <dbReference type="ChEBI" id="CHEBI:60240"/>
    </cofactor>
</comment>
<organism evidence="9 10">
    <name type="scientific">Cynoglossus semilaevis</name>
    <name type="common">Tongue sole</name>
    <dbReference type="NCBI Taxonomy" id="244447"/>
    <lineage>
        <taxon>Eukaryota</taxon>
        <taxon>Metazoa</taxon>
        <taxon>Chordata</taxon>
        <taxon>Craniata</taxon>
        <taxon>Vertebrata</taxon>
        <taxon>Euteleostomi</taxon>
        <taxon>Actinopterygii</taxon>
        <taxon>Neopterygii</taxon>
        <taxon>Teleostei</taxon>
        <taxon>Neoteleostei</taxon>
        <taxon>Acanthomorphata</taxon>
        <taxon>Carangaria</taxon>
        <taxon>Pleuronectiformes</taxon>
        <taxon>Pleuronectoidei</taxon>
        <taxon>Cynoglossidae</taxon>
        <taxon>Cynoglossinae</taxon>
        <taxon>Cynoglossus</taxon>
    </lineage>
</organism>
<dbReference type="OMA" id="VLETVMW"/>
<dbReference type="GO" id="GO:0003677">
    <property type="term" value="F:DNA binding"/>
    <property type="evidence" value="ECO:0007669"/>
    <property type="project" value="UniProtKB-UniRule"/>
</dbReference>
<dbReference type="PANTHER" id="PTHR23080:SF144">
    <property type="entry name" value="SPINDLE AND KINETOCHORE ASSOCIATED COMPLEX SUBUNIT 3"/>
    <property type="match status" value="1"/>
</dbReference>
<sequence length="516" mass="56562">MVHTCVVAGCRNRRTPGTTLSFYRFPRDPERKQRWIAAVNREGWVPNDGSRLCSTHFISGKQVKNPRSPDYVPSVFTTAPLSPEMKESAASEVPDKQEARVEAANALLFLQGQGTSSAGVQDQEERPEEKEQEAAVEESASSLSTDEENEDSEDEPVRDSKKGKFSQVPVAQINFEDILRVLKKENQLLRESVEKMSLSENSLRNDAEKVKFYTGLPNFFVLETVMWLLAPHMDGMKNARLSKFQQLLLTLMRLRLDLRNQDLAYRFGVKASTVTRTVHRMVNIMSSTLVPTAVFWPSRAELRKNLPAALRASHPDCAVIIDCFTVPFEEPFAQGDQQKSVGQNAQGFGAGYNLLKYLIGVAPQGVVTFVSRGVQGNISDKSLAEGCGFLCKLLPGDVVLASHNLDIADSVAARGAVFQIAGGVQGAANGSSKDLLSTVCASETLGVQKHVETVISMVKRRYSMLTGPVEGSFTTAPERSSNLTTFDKIVQVACALNNLCISAAPLEKFPQKTPTS</sequence>
<dbReference type="OrthoDB" id="7312725at2759"/>
<dbReference type="GO" id="GO:0008270">
    <property type="term" value="F:zinc ion binding"/>
    <property type="evidence" value="ECO:0007669"/>
    <property type="project" value="UniProtKB-KW"/>
</dbReference>
<dbReference type="InterPro" id="IPR027806">
    <property type="entry name" value="HARBI1_dom"/>
</dbReference>
<dbReference type="SMART" id="SM00980">
    <property type="entry name" value="THAP"/>
    <property type="match status" value="1"/>
</dbReference>
<dbReference type="RefSeq" id="XP_024919781.1">
    <property type="nucleotide sequence ID" value="XM_025064013.1"/>
</dbReference>
<dbReference type="SUPFAM" id="SSF57716">
    <property type="entry name" value="Glucocorticoid receptor-like (DNA-binding domain)"/>
    <property type="match status" value="1"/>
</dbReference>
<name>A0A3P8VIL8_CYNSE</name>
<proteinExistence type="predicted"/>
<dbReference type="Pfam" id="PF05485">
    <property type="entry name" value="THAP"/>
    <property type="match status" value="1"/>
</dbReference>
<evidence type="ECO:0000256" key="7">
    <source>
        <dbReference type="SAM" id="MobiDB-lite"/>
    </source>
</evidence>
<dbReference type="PROSITE" id="PS50950">
    <property type="entry name" value="ZF_THAP"/>
    <property type="match status" value="1"/>
</dbReference>
<feature type="domain" description="THAP-type" evidence="8">
    <location>
        <begin position="1"/>
        <end position="76"/>
    </location>
</feature>
<dbReference type="Proteomes" id="UP000265120">
    <property type="component" value="Chromosome 16"/>
</dbReference>
<evidence type="ECO:0000259" key="8">
    <source>
        <dbReference type="PROSITE" id="PS50950"/>
    </source>
</evidence>
<evidence type="ECO:0000313" key="9">
    <source>
        <dbReference type="Ensembl" id="ENSCSEP00000014177.1"/>
    </source>
</evidence>
<keyword evidence="4" id="KW-0862">Zinc</keyword>
<dbReference type="GeneID" id="103391988"/>
<dbReference type="Pfam" id="PF13613">
    <property type="entry name" value="HTH_Tnp_4"/>
    <property type="match status" value="1"/>
</dbReference>
<evidence type="ECO:0000256" key="6">
    <source>
        <dbReference type="PROSITE-ProRule" id="PRU00309"/>
    </source>
</evidence>
<keyword evidence="2" id="KW-0479">Metal-binding</keyword>
<evidence type="ECO:0000256" key="5">
    <source>
        <dbReference type="ARBA" id="ARBA00023125"/>
    </source>
</evidence>
<feature type="region of interest" description="Disordered" evidence="7">
    <location>
        <begin position="114"/>
        <end position="165"/>
    </location>
</feature>
<evidence type="ECO:0000256" key="1">
    <source>
        <dbReference type="ARBA" id="ARBA00001968"/>
    </source>
</evidence>
<evidence type="ECO:0000256" key="4">
    <source>
        <dbReference type="ARBA" id="ARBA00022833"/>
    </source>
</evidence>
<evidence type="ECO:0000256" key="2">
    <source>
        <dbReference type="ARBA" id="ARBA00022723"/>
    </source>
</evidence>
<reference evidence="9 10" key="1">
    <citation type="journal article" date="2014" name="Nat. Genet.">
        <title>Whole-genome sequence of a flatfish provides insights into ZW sex chromosome evolution and adaptation to a benthic lifestyle.</title>
        <authorList>
            <person name="Chen S."/>
            <person name="Zhang G."/>
            <person name="Shao C."/>
            <person name="Huang Q."/>
            <person name="Liu G."/>
            <person name="Zhang P."/>
            <person name="Song W."/>
            <person name="An N."/>
            <person name="Chalopin D."/>
            <person name="Volff J.N."/>
            <person name="Hong Y."/>
            <person name="Li Q."/>
            <person name="Sha Z."/>
            <person name="Zhou H."/>
            <person name="Xie M."/>
            <person name="Yu Q."/>
            <person name="Liu Y."/>
            <person name="Xiang H."/>
            <person name="Wang N."/>
            <person name="Wu K."/>
            <person name="Yang C."/>
            <person name="Zhou Q."/>
            <person name="Liao X."/>
            <person name="Yang L."/>
            <person name="Hu Q."/>
            <person name="Zhang J."/>
            <person name="Meng L."/>
            <person name="Jin L."/>
            <person name="Tian Y."/>
            <person name="Lian J."/>
            <person name="Yang J."/>
            <person name="Miao G."/>
            <person name="Liu S."/>
            <person name="Liang Z."/>
            <person name="Yan F."/>
            <person name="Li Y."/>
            <person name="Sun B."/>
            <person name="Zhang H."/>
            <person name="Zhang J."/>
            <person name="Zhu Y."/>
            <person name="Du M."/>
            <person name="Zhao Y."/>
            <person name="Schartl M."/>
            <person name="Tang Q."/>
            <person name="Wang J."/>
        </authorList>
    </citation>
    <scope>NUCLEOTIDE SEQUENCE</scope>
</reference>
<keyword evidence="5 6" id="KW-0238">DNA-binding</keyword>